<keyword evidence="1" id="KW-0812">Transmembrane</keyword>
<evidence type="ECO:0000256" key="1">
    <source>
        <dbReference type="SAM" id="Phobius"/>
    </source>
</evidence>
<sequence length="92" mass="10796">MSSHFSGREEAVHRSSLSYLLSPNRPRSAGEQRFIRHAVFRATAFIGFIFYFIYCNPEYSYTYSYLQKEYGLGLGEPWLPKLLKLQKRPPVE</sequence>
<dbReference type="RefSeq" id="XP_011780509.1">
    <property type="nucleotide sequence ID" value="XM_011782207.1"/>
</dbReference>
<evidence type="ECO:0000313" key="3">
    <source>
        <dbReference type="Proteomes" id="UP000002316"/>
    </source>
</evidence>
<keyword evidence="1" id="KW-1133">Transmembrane helix</keyword>
<reference evidence="3" key="1">
    <citation type="journal article" date="2010" name="PLoS Negl. Trop. Dis.">
        <title>The genome sequence of Trypanosoma brucei gambiense, causative agent of chronic human african trypanosomiasis.</title>
        <authorList>
            <person name="Jackson A.P."/>
            <person name="Sanders M."/>
            <person name="Berry A."/>
            <person name="McQuillan J."/>
            <person name="Aslett M.A."/>
            <person name="Quail M.A."/>
            <person name="Chukualim B."/>
            <person name="Capewell P."/>
            <person name="MacLeod A."/>
            <person name="Melville S.E."/>
            <person name="Gibson W."/>
            <person name="Barry J.D."/>
            <person name="Berriman M."/>
            <person name="Hertz-Fowler C."/>
        </authorList>
    </citation>
    <scope>NUCLEOTIDE SEQUENCE [LARGE SCALE GENOMIC DNA]</scope>
    <source>
        <strain evidence="3">MHOM/CI/86/DAL972</strain>
    </source>
</reference>
<feature type="transmembrane region" description="Helical" evidence="1">
    <location>
        <begin position="34"/>
        <end position="54"/>
    </location>
</feature>
<dbReference type="VEuPathDB" id="TriTrypDB:Tbg972.11.13640"/>
<keyword evidence="1" id="KW-0472">Membrane</keyword>
<accession>D0A994</accession>
<dbReference type="GeneID" id="23866536"/>
<name>D0A994_TRYB9</name>
<dbReference type="OrthoDB" id="262841at2759"/>
<proteinExistence type="predicted"/>
<dbReference type="Proteomes" id="UP000002316">
    <property type="component" value="Chromosome 11"/>
</dbReference>
<evidence type="ECO:0000313" key="2">
    <source>
        <dbReference type="EMBL" id="CBH18245.1"/>
    </source>
</evidence>
<gene>
    <name evidence="2" type="ORF">TbgDal_XI13640</name>
</gene>
<dbReference type="KEGG" id="tbg:TbgDal_XI13640"/>
<dbReference type="EMBL" id="FN554974">
    <property type="protein sequence ID" value="CBH18245.1"/>
    <property type="molecule type" value="Genomic_DNA"/>
</dbReference>
<dbReference type="AlphaFoldDB" id="D0A994"/>
<protein>
    <submittedName>
        <fullName evidence="2">Hypothetical proten, conserved</fullName>
    </submittedName>
</protein>
<organism evidence="2 3">
    <name type="scientific">Trypanosoma brucei gambiense (strain MHOM/CI/86/DAL972)</name>
    <dbReference type="NCBI Taxonomy" id="679716"/>
    <lineage>
        <taxon>Eukaryota</taxon>
        <taxon>Discoba</taxon>
        <taxon>Euglenozoa</taxon>
        <taxon>Kinetoplastea</taxon>
        <taxon>Metakinetoplastina</taxon>
        <taxon>Trypanosomatida</taxon>
        <taxon>Trypanosomatidae</taxon>
        <taxon>Trypanosoma</taxon>
    </lineage>
</organism>